<keyword evidence="3" id="KW-1185">Reference proteome</keyword>
<accession>E3G724</accession>
<evidence type="ECO:0000313" key="3">
    <source>
        <dbReference type="Proteomes" id="UP000006872"/>
    </source>
</evidence>
<name>E3G724_ENTLS</name>
<dbReference type="Proteomes" id="UP000006872">
    <property type="component" value="Chromosome"/>
</dbReference>
<dbReference type="AlphaFoldDB" id="E3G724"/>
<reference evidence="2 3" key="2">
    <citation type="journal article" date="2011" name="Stand. Genomic Sci.">
        <title>Complete genome sequence of 'Enterobacter lignolyticus' SCF1.</title>
        <authorList>
            <person name="Deangelis K.M."/>
            <person name="D'Haeseleer P."/>
            <person name="Chivian D."/>
            <person name="Fortney J.L."/>
            <person name="Khudyakov J."/>
            <person name="Simmons B."/>
            <person name="Woo H."/>
            <person name="Arkin A.P."/>
            <person name="Davenport K.W."/>
            <person name="Goodwin L."/>
            <person name="Chen A."/>
            <person name="Ivanova N."/>
            <person name="Kyrpides N.C."/>
            <person name="Mavromatis K."/>
            <person name="Woyke T."/>
            <person name="Hazen T.C."/>
        </authorList>
    </citation>
    <scope>NUCLEOTIDE SEQUENCE [LARGE SCALE GENOMIC DNA]</scope>
    <source>
        <strain evidence="2 3">SCF1</strain>
    </source>
</reference>
<dbReference type="Pfam" id="PF18746">
    <property type="entry name" value="aGPT-Pplase3"/>
    <property type="match status" value="1"/>
</dbReference>
<sequence length="309" mass="36183">MNYNDRVFADRIRNKLIEYSNTERELRGIRHEDNLESLLGQIVESKRRVDFVRIIDNQDMSVERANPNSNMFDPIKAAVIMKKNGNIDEACWLTFLAIHFGKHSKYKWSLVKGVYGSLGSGFVWAWDNVITYPNDFMQWLIFNHFQLASQGAFGNHRKYESLNPARKNWNGAIIQSYIDWVRLFGDHKTMLFRFEKDYPNKKERFRALYKSMDKVLRFGRTAKFDFLTMLEKLSITDIEADSTYMSEATGPKRGANLLFGGTTLDVFSSEQLEKWIAELDLYLNVGMQVIEDSLCNWQKSPNKFIRFRG</sequence>
<dbReference type="RefSeq" id="WP_013365099.1">
    <property type="nucleotide sequence ID" value="NC_014618.1"/>
</dbReference>
<proteinExistence type="predicted"/>
<protein>
    <recommendedName>
        <fullName evidence="1">Alpha-glutamyl/putrescinyl thymine pyrophosphorylase clade 3 domain-containing protein</fullName>
    </recommendedName>
</protein>
<evidence type="ECO:0000259" key="1">
    <source>
        <dbReference type="Pfam" id="PF18746"/>
    </source>
</evidence>
<gene>
    <name evidence="2" type="ordered locus">Entcl_1077</name>
</gene>
<evidence type="ECO:0000313" key="2">
    <source>
        <dbReference type="EMBL" id="ADO47348.1"/>
    </source>
</evidence>
<dbReference type="KEGG" id="esc:Entcl_1077"/>
<dbReference type="HOGENOM" id="CLU_896802_0_0_6"/>
<organism evidence="2 3">
    <name type="scientific">Enterobacter lignolyticus (strain SCF1)</name>
    <dbReference type="NCBI Taxonomy" id="701347"/>
    <lineage>
        <taxon>Bacteria</taxon>
        <taxon>Pseudomonadati</taxon>
        <taxon>Pseudomonadota</taxon>
        <taxon>Gammaproteobacteria</taxon>
        <taxon>Enterobacterales</taxon>
        <taxon>Enterobacteriaceae</taxon>
        <taxon>Pluralibacter</taxon>
    </lineage>
</organism>
<reference evidence="3" key="1">
    <citation type="submission" date="2010-10" db="EMBL/GenBank/DDBJ databases">
        <title>Complete sequence of Enterobacter cloacae SCF1.</title>
        <authorList>
            <consortium name="US DOE Joint Genome Institute"/>
            <person name="Lucas S."/>
            <person name="Copeland A."/>
            <person name="Lapidus A."/>
            <person name="Cheng J.-F."/>
            <person name="Bruce D."/>
            <person name="Goodwin L."/>
            <person name="Pitluck S."/>
            <person name="Davenport K."/>
            <person name="Detter J.C."/>
            <person name="Han C."/>
            <person name="Tapia R."/>
            <person name="Land M."/>
            <person name="Hauser L."/>
            <person name="Chang Y.-J."/>
            <person name="Jeffries C."/>
            <person name="Kyrpides N."/>
            <person name="Ivanova N."/>
            <person name="Mikhailova N."/>
            <person name="DeAngelis K."/>
            <person name="Arkin A.P."/>
            <person name="Chivian D."/>
            <person name="Edwards B."/>
            <person name="Woo H."/>
            <person name="Hazen T.C."/>
            <person name="Woyke T."/>
        </authorList>
    </citation>
    <scope>NUCLEOTIDE SEQUENCE [LARGE SCALE GENOMIC DNA]</scope>
    <source>
        <strain evidence="3">SCF1</strain>
    </source>
</reference>
<dbReference type="eggNOG" id="ENOG5030XDG">
    <property type="taxonomic scope" value="Bacteria"/>
</dbReference>
<dbReference type="InterPro" id="IPR041271">
    <property type="entry name" value="AGPT-Pplase3"/>
</dbReference>
<feature type="domain" description="Alpha-glutamyl/putrescinyl thymine pyrophosphorylase clade 3" evidence="1">
    <location>
        <begin position="35"/>
        <end position="309"/>
    </location>
</feature>
<dbReference type="EMBL" id="CP002272">
    <property type="protein sequence ID" value="ADO47348.1"/>
    <property type="molecule type" value="Genomic_DNA"/>
</dbReference>